<dbReference type="WBParaSite" id="SCUD_0002089101-mRNA-1">
    <property type="protein sequence ID" value="SCUD_0002089101-mRNA-1"/>
    <property type="gene ID" value="SCUD_0002089101"/>
</dbReference>
<dbReference type="Proteomes" id="UP000279833">
    <property type="component" value="Unassembled WGS sequence"/>
</dbReference>
<organism evidence="3">
    <name type="scientific">Schistosoma curassoni</name>
    <dbReference type="NCBI Taxonomy" id="6186"/>
    <lineage>
        <taxon>Eukaryota</taxon>
        <taxon>Metazoa</taxon>
        <taxon>Spiralia</taxon>
        <taxon>Lophotrochozoa</taxon>
        <taxon>Platyhelminthes</taxon>
        <taxon>Trematoda</taxon>
        <taxon>Digenea</taxon>
        <taxon>Strigeidida</taxon>
        <taxon>Schistosomatoidea</taxon>
        <taxon>Schistosomatidae</taxon>
        <taxon>Schistosoma</taxon>
    </lineage>
</organism>
<sequence>MFEEIDRILFDNSNLDLQDSILRYTSITTTNVYDEPSQHINTSNIINSPSCTDDYDSMGLDNFALMSLDSIENRNPRKPCFFKI</sequence>
<dbReference type="STRING" id="6186.A0A183L0N9"/>
<keyword evidence="2" id="KW-1185">Reference proteome</keyword>
<gene>
    <name evidence="1" type="ORF">SCUD_LOCUS20888</name>
</gene>
<reference evidence="1 2" key="2">
    <citation type="submission" date="2018-11" db="EMBL/GenBank/DDBJ databases">
        <authorList>
            <consortium name="Pathogen Informatics"/>
        </authorList>
    </citation>
    <scope>NUCLEOTIDE SEQUENCE [LARGE SCALE GENOMIC DNA]</scope>
    <source>
        <strain evidence="1">Dakar</strain>
        <strain evidence="2">Dakar, Senegal</strain>
    </source>
</reference>
<dbReference type="AlphaFoldDB" id="A0A183L0N9"/>
<protein>
    <submittedName>
        <fullName evidence="1 3">Uncharacterized protein</fullName>
    </submittedName>
</protein>
<reference evidence="3" key="1">
    <citation type="submission" date="2016-06" db="UniProtKB">
        <authorList>
            <consortium name="WormBaseParasite"/>
        </authorList>
    </citation>
    <scope>IDENTIFICATION</scope>
</reference>
<evidence type="ECO:0000313" key="2">
    <source>
        <dbReference type="Proteomes" id="UP000279833"/>
    </source>
</evidence>
<dbReference type="EMBL" id="UZAK01045267">
    <property type="protein sequence ID" value="VDP73692.1"/>
    <property type="molecule type" value="Genomic_DNA"/>
</dbReference>
<accession>A0A183L0N9</accession>
<evidence type="ECO:0000313" key="3">
    <source>
        <dbReference type="WBParaSite" id="SCUD_0002089101-mRNA-1"/>
    </source>
</evidence>
<evidence type="ECO:0000313" key="1">
    <source>
        <dbReference type="EMBL" id="VDP73692.1"/>
    </source>
</evidence>
<proteinExistence type="predicted"/>
<name>A0A183L0N9_9TREM</name>